<proteinExistence type="predicted"/>
<organism evidence="1 2">
    <name type="scientific">Aquisalibacillus elongatus</name>
    <dbReference type="NCBI Taxonomy" id="485577"/>
    <lineage>
        <taxon>Bacteria</taxon>
        <taxon>Bacillati</taxon>
        <taxon>Bacillota</taxon>
        <taxon>Bacilli</taxon>
        <taxon>Bacillales</taxon>
        <taxon>Bacillaceae</taxon>
        <taxon>Aquisalibacillus</taxon>
    </lineage>
</organism>
<gene>
    <name evidence="1" type="ORF">EDC24_0686</name>
</gene>
<keyword evidence="2" id="KW-1185">Reference proteome</keyword>
<dbReference type="EMBL" id="RKRF01000007">
    <property type="protein sequence ID" value="RPF55802.1"/>
    <property type="molecule type" value="Genomic_DNA"/>
</dbReference>
<evidence type="ECO:0000313" key="1">
    <source>
        <dbReference type="EMBL" id="RPF55802.1"/>
    </source>
</evidence>
<accession>A0A3N5C8E6</accession>
<sequence length="39" mass="4694">MNNSNNKVYLLEALERLEVELEHLRKRMQLVNPDLKKKS</sequence>
<evidence type="ECO:0000313" key="2">
    <source>
        <dbReference type="Proteomes" id="UP000276443"/>
    </source>
</evidence>
<dbReference type="AlphaFoldDB" id="A0A3N5C8E6"/>
<name>A0A3N5C8E6_9BACI</name>
<reference evidence="1 2" key="1">
    <citation type="submission" date="2018-11" db="EMBL/GenBank/DDBJ databases">
        <title>Genomic Encyclopedia of Type Strains, Phase IV (KMG-IV): sequencing the most valuable type-strain genomes for metagenomic binning, comparative biology and taxonomic classification.</title>
        <authorList>
            <person name="Goeker M."/>
        </authorList>
    </citation>
    <scope>NUCLEOTIDE SEQUENCE [LARGE SCALE GENOMIC DNA]</scope>
    <source>
        <strain evidence="1 2">DSM 18090</strain>
    </source>
</reference>
<dbReference type="Proteomes" id="UP000276443">
    <property type="component" value="Unassembled WGS sequence"/>
</dbReference>
<protein>
    <submittedName>
        <fullName evidence="1">Uncharacterized protein</fullName>
    </submittedName>
</protein>
<comment type="caution">
    <text evidence="1">The sequence shown here is derived from an EMBL/GenBank/DDBJ whole genome shotgun (WGS) entry which is preliminary data.</text>
</comment>